<feature type="region of interest" description="Disordered" evidence="1">
    <location>
        <begin position="1"/>
        <end position="21"/>
    </location>
</feature>
<gene>
    <name evidence="2" type="ORF">F2Q68_00010316</name>
</gene>
<proteinExistence type="predicted"/>
<sequence length="73" mass="7905">MCPLSSPNALERFSSPNGCKVQTGQSTLHRIRLAAPLSIRSSCPVRSLEPQSNHLSSLNPSLQHLVSELKAPE</sequence>
<comment type="caution">
    <text evidence="2">The sequence shown here is derived from an EMBL/GenBank/DDBJ whole genome shotgun (WGS) entry which is preliminary data.</text>
</comment>
<dbReference type="EMBL" id="QGKW02000717">
    <property type="protein sequence ID" value="KAF2600088.1"/>
    <property type="molecule type" value="Genomic_DNA"/>
</dbReference>
<dbReference type="Proteomes" id="UP000712281">
    <property type="component" value="Unassembled WGS sequence"/>
</dbReference>
<evidence type="ECO:0000313" key="2">
    <source>
        <dbReference type="EMBL" id="KAF2600088.1"/>
    </source>
</evidence>
<dbReference type="AlphaFoldDB" id="A0A8S9L3Z6"/>
<evidence type="ECO:0000313" key="3">
    <source>
        <dbReference type="Proteomes" id="UP000712281"/>
    </source>
</evidence>
<reference evidence="2" key="1">
    <citation type="submission" date="2019-12" db="EMBL/GenBank/DDBJ databases">
        <title>Genome sequencing and annotation of Brassica cretica.</title>
        <authorList>
            <person name="Studholme D.J."/>
            <person name="Sarris P.F."/>
        </authorList>
    </citation>
    <scope>NUCLEOTIDE SEQUENCE</scope>
    <source>
        <strain evidence="2">PFS-001/15</strain>
        <tissue evidence="2">Leaf</tissue>
    </source>
</reference>
<organism evidence="2 3">
    <name type="scientific">Brassica cretica</name>
    <name type="common">Mustard</name>
    <dbReference type="NCBI Taxonomy" id="69181"/>
    <lineage>
        <taxon>Eukaryota</taxon>
        <taxon>Viridiplantae</taxon>
        <taxon>Streptophyta</taxon>
        <taxon>Embryophyta</taxon>
        <taxon>Tracheophyta</taxon>
        <taxon>Spermatophyta</taxon>
        <taxon>Magnoliopsida</taxon>
        <taxon>eudicotyledons</taxon>
        <taxon>Gunneridae</taxon>
        <taxon>Pentapetalae</taxon>
        <taxon>rosids</taxon>
        <taxon>malvids</taxon>
        <taxon>Brassicales</taxon>
        <taxon>Brassicaceae</taxon>
        <taxon>Brassiceae</taxon>
        <taxon>Brassica</taxon>
    </lineage>
</organism>
<evidence type="ECO:0000256" key="1">
    <source>
        <dbReference type="SAM" id="MobiDB-lite"/>
    </source>
</evidence>
<protein>
    <submittedName>
        <fullName evidence="2">Uncharacterized protein</fullName>
    </submittedName>
</protein>
<name>A0A8S9L3Z6_BRACR</name>
<accession>A0A8S9L3Z6</accession>